<dbReference type="Pfam" id="PF09649">
    <property type="entry name" value="CHZ"/>
    <property type="match status" value="1"/>
</dbReference>
<feature type="compositionally biased region" description="Low complexity" evidence="7">
    <location>
        <begin position="58"/>
        <end position="73"/>
    </location>
</feature>
<keyword evidence="5" id="KW-0539">Nucleus</keyword>
<feature type="compositionally biased region" description="Acidic residues" evidence="7">
    <location>
        <begin position="309"/>
        <end position="331"/>
    </location>
</feature>
<keyword evidence="4" id="KW-0143">Chaperone</keyword>
<name>A0AAD4FBM3_9PEZI</name>
<evidence type="ECO:0000256" key="1">
    <source>
        <dbReference type="ARBA" id="ARBA00002212"/>
    </source>
</evidence>
<comment type="function">
    <text evidence="1">Forms a chaperone-bound H2A.Z-H2B complex that acts as a source for SWR1 complex-dependent H2A to H2A.Z histone replacement in chromatin.</text>
</comment>
<feature type="signal peptide" evidence="8">
    <location>
        <begin position="1"/>
        <end position="19"/>
    </location>
</feature>
<dbReference type="SMART" id="SM01082">
    <property type="entry name" value="CHZ"/>
    <property type="match status" value="1"/>
</dbReference>
<keyword evidence="11" id="KW-1185">Reference proteome</keyword>
<comment type="caution">
    <text evidence="10">The sequence shown here is derived from an EMBL/GenBank/DDBJ whole genome shotgun (WGS) entry which is preliminary data.</text>
</comment>
<feature type="compositionally biased region" description="Acidic residues" evidence="7">
    <location>
        <begin position="254"/>
        <end position="286"/>
    </location>
</feature>
<dbReference type="InterPro" id="IPR019098">
    <property type="entry name" value="Histone_chaperone_domain_CHZ"/>
</dbReference>
<comment type="subunit">
    <text evidence="6">Forms a heterotrimer with H2A.Z-H2B, stabilizing the association of the histone dimer. Also, with a lower affinity, forms a heterotrimer with H2A-H2B.</text>
</comment>
<gene>
    <name evidence="10" type="ORF">NEMBOFW57_004394</name>
</gene>
<protein>
    <recommendedName>
        <fullName evidence="9">Histone chaperone domain-containing protein</fullName>
    </recommendedName>
</protein>
<comment type="subcellular location">
    <subcellularLocation>
        <location evidence="2">Nucleus</location>
    </subcellularLocation>
</comment>
<reference evidence="10" key="1">
    <citation type="submission" date="2023-02" db="EMBL/GenBank/DDBJ databases">
        <authorList>
            <person name="Palmer J.M."/>
        </authorList>
    </citation>
    <scope>NUCLEOTIDE SEQUENCE</scope>
    <source>
        <strain evidence="10">FW57</strain>
    </source>
</reference>
<evidence type="ECO:0000256" key="3">
    <source>
        <dbReference type="ARBA" id="ARBA00008057"/>
    </source>
</evidence>
<comment type="similarity">
    <text evidence="3">Belongs to the CHZ1 family.</text>
</comment>
<sequence>MRLAALLPALLAGTALAGAALAGAHDSAAATRTAAVYIQPVAAPSTAPSLLAELAIPSSSSSSSSTSTSTTTTGESPDDQHDPSTLVLSYSAPDLPDDAKLVRIGLYDPSAQKWLSSTTVASADNFAKGYAPHFEVTVDDGGEGRDVVLGVLCRGVAIDAGQTRDFGPQARVVRTGRGAQPALGKPVVVRREGGKVVEEEQKTFVQKYIANMTTENGTTEPMDVTNPENGAASATDLKGKGKAPAAEQHVEDASMVEDDDDDDDDELDPEEEPEAADEDNMEEIDLDNVIGRRTRGKVIDFAKAAAENPPEDDEDEDDDEDFVEEDKMDED</sequence>
<dbReference type="Proteomes" id="UP001197093">
    <property type="component" value="Unassembled WGS sequence"/>
</dbReference>
<feature type="region of interest" description="Disordered" evidence="7">
    <location>
        <begin position="213"/>
        <end position="331"/>
    </location>
</feature>
<evidence type="ECO:0000256" key="5">
    <source>
        <dbReference type="ARBA" id="ARBA00023242"/>
    </source>
</evidence>
<evidence type="ECO:0000256" key="8">
    <source>
        <dbReference type="SAM" id="SignalP"/>
    </source>
</evidence>
<dbReference type="PANTHER" id="PTHR39219">
    <property type="entry name" value="ER MEMBRANE PROTEIN COMPLEX SUBUNIT 10"/>
    <property type="match status" value="1"/>
</dbReference>
<evidence type="ECO:0000313" key="10">
    <source>
        <dbReference type="EMBL" id="KAG7294323.1"/>
    </source>
</evidence>
<feature type="domain" description="Histone chaperone" evidence="9">
    <location>
        <begin position="275"/>
        <end position="310"/>
    </location>
</feature>
<organism evidence="10 11">
    <name type="scientific">Staphylotrichum longicolle</name>
    <dbReference type="NCBI Taxonomy" id="669026"/>
    <lineage>
        <taxon>Eukaryota</taxon>
        <taxon>Fungi</taxon>
        <taxon>Dikarya</taxon>
        <taxon>Ascomycota</taxon>
        <taxon>Pezizomycotina</taxon>
        <taxon>Sordariomycetes</taxon>
        <taxon>Sordariomycetidae</taxon>
        <taxon>Sordariales</taxon>
        <taxon>Chaetomiaceae</taxon>
        <taxon>Staphylotrichum</taxon>
    </lineage>
</organism>
<dbReference type="GO" id="GO:0005634">
    <property type="term" value="C:nucleus"/>
    <property type="evidence" value="ECO:0007669"/>
    <property type="project" value="UniProtKB-SubCell"/>
</dbReference>
<evidence type="ECO:0000259" key="9">
    <source>
        <dbReference type="SMART" id="SM01082"/>
    </source>
</evidence>
<proteinExistence type="inferred from homology"/>
<dbReference type="PANTHER" id="PTHR39219:SF1">
    <property type="entry name" value="ER MEMBRANE PROTEIN COMPLEX SUBUNIT 10"/>
    <property type="match status" value="1"/>
</dbReference>
<feature type="chain" id="PRO_5042117512" description="Histone chaperone domain-containing protein" evidence="8">
    <location>
        <begin position="20"/>
        <end position="331"/>
    </location>
</feature>
<keyword evidence="8" id="KW-0732">Signal</keyword>
<evidence type="ECO:0000256" key="4">
    <source>
        <dbReference type="ARBA" id="ARBA00023186"/>
    </source>
</evidence>
<dbReference type="AlphaFoldDB" id="A0AAD4FBM3"/>
<evidence type="ECO:0000256" key="2">
    <source>
        <dbReference type="ARBA" id="ARBA00004123"/>
    </source>
</evidence>
<evidence type="ECO:0000256" key="6">
    <source>
        <dbReference type="ARBA" id="ARBA00025877"/>
    </source>
</evidence>
<evidence type="ECO:0000256" key="7">
    <source>
        <dbReference type="SAM" id="MobiDB-lite"/>
    </source>
</evidence>
<evidence type="ECO:0000313" key="11">
    <source>
        <dbReference type="Proteomes" id="UP001197093"/>
    </source>
</evidence>
<dbReference type="EMBL" id="JAHCVI010000001">
    <property type="protein sequence ID" value="KAG7294323.1"/>
    <property type="molecule type" value="Genomic_DNA"/>
</dbReference>
<feature type="region of interest" description="Disordered" evidence="7">
    <location>
        <begin position="58"/>
        <end position="85"/>
    </location>
</feature>
<accession>A0AAD4FBM3</accession>